<sequence length="102" mass="11392">MFAKSCFFVGADEKQLGNNNRASFVWVTQDSGEIPCYVLLLSQRGDFTAHNGFAWNSIYDSKFQDENFALQHTRPVGQQAHRVSTSDRRDESGESCGVPGEV</sequence>
<organism evidence="1 2">
    <name type="scientific">Lepeophtheirus salmonis</name>
    <name type="common">Salmon louse</name>
    <name type="synonym">Caligus salmonis</name>
    <dbReference type="NCBI Taxonomy" id="72036"/>
    <lineage>
        <taxon>Eukaryota</taxon>
        <taxon>Metazoa</taxon>
        <taxon>Ecdysozoa</taxon>
        <taxon>Arthropoda</taxon>
        <taxon>Crustacea</taxon>
        <taxon>Multicrustacea</taxon>
        <taxon>Hexanauplia</taxon>
        <taxon>Copepoda</taxon>
        <taxon>Siphonostomatoida</taxon>
        <taxon>Caligidae</taxon>
        <taxon>Lepeophtheirus</taxon>
    </lineage>
</organism>
<dbReference type="GO" id="GO:0003755">
    <property type="term" value="F:peptidyl-prolyl cis-trans isomerase activity"/>
    <property type="evidence" value="ECO:0007669"/>
    <property type="project" value="UniProtKB-EC"/>
</dbReference>
<dbReference type="SUPFAM" id="SSF50891">
    <property type="entry name" value="Cyclophilin-like"/>
    <property type="match status" value="1"/>
</dbReference>
<evidence type="ECO:0000313" key="2">
    <source>
        <dbReference type="Proteomes" id="UP000675881"/>
    </source>
</evidence>
<evidence type="ECO:0000313" key="1">
    <source>
        <dbReference type="EMBL" id="CAF2905320.1"/>
    </source>
</evidence>
<dbReference type="EMBL" id="HG994582">
    <property type="protein sequence ID" value="CAF2905320.1"/>
    <property type="molecule type" value="Genomic_DNA"/>
</dbReference>
<gene>
    <name evidence="1" type="ORF">LSAA_8012</name>
</gene>
<dbReference type="EC" id="5.2.1.8" evidence="1"/>
<keyword evidence="1" id="KW-0413">Isomerase</keyword>
<keyword evidence="2" id="KW-1185">Reference proteome</keyword>
<name>A0A7R8CRI0_LEPSM</name>
<dbReference type="Gene3D" id="2.40.100.10">
    <property type="entry name" value="Cyclophilin-like"/>
    <property type="match status" value="1"/>
</dbReference>
<dbReference type="Proteomes" id="UP000675881">
    <property type="component" value="Chromosome 3"/>
</dbReference>
<proteinExistence type="predicted"/>
<dbReference type="InterPro" id="IPR029000">
    <property type="entry name" value="Cyclophilin-like_dom_sf"/>
</dbReference>
<accession>A0A7R8CRI0</accession>
<protein>
    <submittedName>
        <fullName evidence="1">PPIF</fullName>
        <ecNumber evidence="1">5.2.1.8</ecNumber>
    </submittedName>
</protein>
<dbReference type="AlphaFoldDB" id="A0A7R8CRI0"/>
<reference evidence="1" key="1">
    <citation type="submission" date="2021-02" db="EMBL/GenBank/DDBJ databases">
        <authorList>
            <person name="Bekaert M."/>
        </authorList>
    </citation>
    <scope>NUCLEOTIDE SEQUENCE</scope>
    <source>
        <strain evidence="1">IoA-00</strain>
    </source>
</reference>